<dbReference type="Proteomes" id="UP000017836">
    <property type="component" value="Unassembled WGS sequence"/>
</dbReference>
<evidence type="ECO:0000313" key="23">
    <source>
        <dbReference type="EMBL" id="ERN15867.1"/>
    </source>
</evidence>
<dbReference type="GO" id="GO:0008828">
    <property type="term" value="F:dATP diphosphatase activity"/>
    <property type="evidence" value="ECO:0007669"/>
    <property type="project" value="UniProtKB-EC"/>
</dbReference>
<dbReference type="EMBL" id="KI392495">
    <property type="protein sequence ID" value="ERN15867.1"/>
    <property type="molecule type" value="Genomic_DNA"/>
</dbReference>
<dbReference type="PROSITE" id="PS51462">
    <property type="entry name" value="NUDIX"/>
    <property type="match status" value="1"/>
</dbReference>
<evidence type="ECO:0000256" key="3">
    <source>
        <dbReference type="ARBA" id="ARBA00011245"/>
    </source>
</evidence>
<evidence type="ECO:0000256" key="8">
    <source>
        <dbReference type="ARBA" id="ARBA00024459"/>
    </source>
</evidence>
<evidence type="ECO:0000256" key="9">
    <source>
        <dbReference type="ARBA" id="ARBA00024486"/>
    </source>
</evidence>
<evidence type="ECO:0000256" key="4">
    <source>
        <dbReference type="ARBA" id="ARBA00022723"/>
    </source>
</evidence>
<feature type="domain" description="Nudix hydrolase" evidence="22">
    <location>
        <begin position="16"/>
        <end position="143"/>
    </location>
</feature>
<evidence type="ECO:0000256" key="7">
    <source>
        <dbReference type="ARBA" id="ARBA00024448"/>
    </source>
</evidence>
<dbReference type="Gramene" id="ERN15867">
    <property type="protein sequence ID" value="ERN15867"/>
    <property type="gene ID" value="AMTR_s00039p00189990"/>
</dbReference>
<evidence type="ECO:0000256" key="1">
    <source>
        <dbReference type="ARBA" id="ARBA00001946"/>
    </source>
</evidence>
<evidence type="ECO:0000259" key="22">
    <source>
        <dbReference type="PROSITE" id="PS51462"/>
    </source>
</evidence>
<comment type="catalytic activity">
    <reaction evidence="18">
        <text>N(6)-methyl-ATP + H2O = N(6)-methyl-AMP + diphosphate + H(+)</text>
        <dbReference type="Rhea" id="RHEA:67608"/>
        <dbReference type="ChEBI" id="CHEBI:15377"/>
        <dbReference type="ChEBI" id="CHEBI:15378"/>
        <dbReference type="ChEBI" id="CHEBI:33019"/>
        <dbReference type="ChEBI" id="CHEBI:144842"/>
        <dbReference type="ChEBI" id="CHEBI:172873"/>
    </reaction>
    <physiologicalReaction direction="left-to-right" evidence="18">
        <dbReference type="Rhea" id="RHEA:67609"/>
    </physiologicalReaction>
</comment>
<evidence type="ECO:0000256" key="12">
    <source>
        <dbReference type="ARBA" id="ARBA00026218"/>
    </source>
</evidence>
<accession>U5D369</accession>
<evidence type="ECO:0000256" key="19">
    <source>
        <dbReference type="ARBA" id="ARBA00048894"/>
    </source>
</evidence>
<evidence type="ECO:0000256" key="18">
    <source>
        <dbReference type="ARBA" id="ARBA00048002"/>
    </source>
</evidence>
<dbReference type="HOGENOM" id="CLU_1295937_0_0_1"/>
<dbReference type="Gene3D" id="3.90.79.10">
    <property type="entry name" value="Nucleoside Triphosphate Pyrophosphohydrolase"/>
    <property type="match status" value="1"/>
</dbReference>
<evidence type="ECO:0000256" key="20">
    <source>
        <dbReference type="ARBA" id="ARBA00049032"/>
    </source>
</evidence>
<evidence type="ECO:0000256" key="2">
    <source>
        <dbReference type="ARBA" id="ARBA00005582"/>
    </source>
</evidence>
<organism evidence="23 24">
    <name type="scientific">Amborella trichopoda</name>
    <dbReference type="NCBI Taxonomy" id="13333"/>
    <lineage>
        <taxon>Eukaryota</taxon>
        <taxon>Viridiplantae</taxon>
        <taxon>Streptophyta</taxon>
        <taxon>Embryophyta</taxon>
        <taxon>Tracheophyta</taxon>
        <taxon>Spermatophyta</taxon>
        <taxon>Magnoliopsida</taxon>
        <taxon>Amborellales</taxon>
        <taxon>Amborellaceae</taxon>
        <taxon>Amborella</taxon>
    </lineage>
</organism>
<dbReference type="PRINTS" id="PR01403">
    <property type="entry name" value="8OXTPHPHTASE"/>
</dbReference>
<dbReference type="InterPro" id="IPR003563">
    <property type="entry name" value="8ODP"/>
</dbReference>
<dbReference type="PANTHER" id="PTHR43758">
    <property type="entry name" value="7,8-DIHYDRO-8-OXOGUANINE TRIPHOSPHATASE"/>
    <property type="match status" value="1"/>
</dbReference>
<dbReference type="eggNOG" id="ENOG502S254">
    <property type="taxonomic scope" value="Eukaryota"/>
</dbReference>
<keyword evidence="6" id="KW-0460">Magnesium</keyword>
<evidence type="ECO:0000256" key="14">
    <source>
        <dbReference type="ARBA" id="ARBA00030634"/>
    </source>
</evidence>
<evidence type="ECO:0000256" key="11">
    <source>
        <dbReference type="ARBA" id="ARBA00026103"/>
    </source>
</evidence>
<evidence type="ECO:0000313" key="24">
    <source>
        <dbReference type="Proteomes" id="UP000017836"/>
    </source>
</evidence>
<comment type="similarity">
    <text evidence="2">Belongs to the Nudix hydrolase family.</text>
</comment>
<dbReference type="GO" id="GO:0042262">
    <property type="term" value="P:DNA protection"/>
    <property type="evidence" value="ECO:0000318"/>
    <property type="project" value="GO_Central"/>
</dbReference>
<name>U5D369_AMBTC</name>
<keyword evidence="24" id="KW-1185">Reference proteome</keyword>
<keyword evidence="5" id="KW-0378">Hydrolase</keyword>
<dbReference type="GO" id="GO:0008413">
    <property type="term" value="F:8-oxo-7,8-dihydroguanosine triphosphate pyrophosphatase activity"/>
    <property type="evidence" value="ECO:0000318"/>
    <property type="project" value="GO_Central"/>
</dbReference>
<dbReference type="CDD" id="cd03427">
    <property type="entry name" value="NUDIX_MTH1_Nudt1"/>
    <property type="match status" value="1"/>
</dbReference>
<evidence type="ECO:0000256" key="5">
    <source>
        <dbReference type="ARBA" id="ARBA00022801"/>
    </source>
</evidence>
<comment type="catalytic activity">
    <reaction evidence="8">
        <text>2-oxo-dATP + H2O = 2-oxo-dAMP + diphosphate + H(+)</text>
        <dbReference type="Rhea" id="RHEA:31583"/>
        <dbReference type="ChEBI" id="CHEBI:15377"/>
        <dbReference type="ChEBI" id="CHEBI:15378"/>
        <dbReference type="ChEBI" id="CHEBI:33019"/>
        <dbReference type="ChEBI" id="CHEBI:63212"/>
        <dbReference type="ChEBI" id="CHEBI:77897"/>
        <dbReference type="EC" id="3.6.1.56"/>
    </reaction>
    <physiologicalReaction direction="left-to-right" evidence="8">
        <dbReference type="Rhea" id="RHEA:31584"/>
    </physiologicalReaction>
</comment>
<evidence type="ECO:0000256" key="17">
    <source>
        <dbReference type="ARBA" id="ARBA00032071"/>
    </source>
</evidence>
<comment type="catalytic activity">
    <reaction evidence="20">
        <text>N(6)-methyl-dATP + H2O = N(6)-methyl-dAMP + diphosphate + H(+)</text>
        <dbReference type="Rhea" id="RHEA:67604"/>
        <dbReference type="ChEBI" id="CHEBI:15377"/>
        <dbReference type="ChEBI" id="CHEBI:15378"/>
        <dbReference type="ChEBI" id="CHEBI:33019"/>
        <dbReference type="ChEBI" id="CHEBI:169976"/>
        <dbReference type="ChEBI" id="CHEBI:172872"/>
    </reaction>
    <physiologicalReaction direction="left-to-right" evidence="20">
        <dbReference type="Rhea" id="RHEA:67605"/>
    </physiologicalReaction>
</comment>
<comment type="catalytic activity">
    <reaction evidence="9">
        <text>8-oxo-dGTP + H2O = 8-oxo-dGMP + diphosphate + H(+)</text>
        <dbReference type="Rhea" id="RHEA:31575"/>
        <dbReference type="ChEBI" id="CHEBI:15377"/>
        <dbReference type="ChEBI" id="CHEBI:15378"/>
        <dbReference type="ChEBI" id="CHEBI:33019"/>
        <dbReference type="ChEBI" id="CHEBI:63224"/>
        <dbReference type="ChEBI" id="CHEBI:77896"/>
    </reaction>
    <physiologicalReaction direction="left-to-right" evidence="9">
        <dbReference type="Rhea" id="RHEA:31576"/>
    </physiologicalReaction>
</comment>
<comment type="cofactor">
    <cofactor evidence="1">
        <name>Mg(2+)</name>
        <dbReference type="ChEBI" id="CHEBI:18420"/>
    </cofactor>
</comment>
<evidence type="ECO:0000256" key="15">
    <source>
        <dbReference type="ARBA" id="ARBA00030682"/>
    </source>
</evidence>
<comment type="function">
    <text evidence="21">Oxidized purine nucleoside triphosphate hydrolase which is a prominent sanitizer of the oxidized nucleotide pool. Catalyzes the hydrolysis of 2-oxo-dATP (2-hydroxy-dATP) into 2-oxo-dAMP. Also has a significant hydrolase activity toward 2-oxo-ATP, 8-oxo-dGTP and 8-oxo-dATP. Through the hydrolysis of oxidized purine nucleoside triphosphates, prevents their incorporation into DNA and the subsequent transversions A:T to C:G and G:C to T:A. Also catalyzes the hydrolysis of methylated purine nucleoside triphosphate preventing their integration into DNA. Through this antimutagenic activity protects cells from oxidative stress.</text>
</comment>
<dbReference type="GO" id="GO:0005737">
    <property type="term" value="C:cytoplasm"/>
    <property type="evidence" value="ECO:0000318"/>
    <property type="project" value="GO_Central"/>
</dbReference>
<evidence type="ECO:0000256" key="16">
    <source>
        <dbReference type="ARBA" id="ARBA00031927"/>
    </source>
</evidence>
<dbReference type="InterPro" id="IPR015797">
    <property type="entry name" value="NUDIX_hydrolase-like_dom_sf"/>
</dbReference>
<sequence length="213" mass="23810">MAGELKRSNSTFNISASPKLFTLAIVNTGGRVLLGLKKRGFGEGYFNGFGGKLEEGESIDEAAARELEEEACISPVGMKKHGVLMFFFDDRPCPWEVHVFNVPDYMGKPCETEEMLPTWFAHEDIPYDLLLDWSVENTILTLVFQLVFIMYDCIDGTVHSSTNLGKKRLTLSRVVNNHKGPQILIGMVKIPGAEERDSLPRSARWDAIVESNP</sequence>
<comment type="subunit">
    <text evidence="3">Monomer.</text>
</comment>
<dbReference type="AlphaFoldDB" id="U5D369"/>
<gene>
    <name evidence="23" type="ORF">AMTR_s00039p00189990</name>
</gene>
<comment type="catalytic activity">
    <reaction evidence="10">
        <text>2-oxo-ATP + H2O = 2-oxo-AMP + diphosphate + H(+)</text>
        <dbReference type="Rhea" id="RHEA:67392"/>
        <dbReference type="ChEBI" id="CHEBI:15377"/>
        <dbReference type="ChEBI" id="CHEBI:15378"/>
        <dbReference type="ChEBI" id="CHEBI:33019"/>
        <dbReference type="ChEBI" id="CHEBI:71395"/>
        <dbReference type="ChEBI" id="CHEBI:172878"/>
    </reaction>
    <physiologicalReaction direction="left-to-right" evidence="10">
        <dbReference type="Rhea" id="RHEA:67393"/>
    </physiologicalReaction>
</comment>
<protein>
    <recommendedName>
        <fullName evidence="12">Oxidized purine nucleoside triphosphate hydrolase</fullName>
        <ecNumber evidence="11">3.6.1.56</ecNumber>
    </recommendedName>
    <alternativeName>
        <fullName evidence="16">2-hydroxy-dATP diphosphatase</fullName>
    </alternativeName>
    <alternativeName>
        <fullName evidence="15">7,8-dihydro-8-oxoguanine triphosphatase</fullName>
    </alternativeName>
    <alternativeName>
        <fullName evidence="14">8-oxo-dGTPase</fullName>
    </alternativeName>
    <alternativeName>
        <fullName evidence="17">Methylated purine nucleoside triphosphate hydrolase</fullName>
    </alternativeName>
    <alternativeName>
        <fullName evidence="13">Nucleoside diphosphate-linked moiety X motif 1</fullName>
    </alternativeName>
</protein>
<comment type="catalytic activity">
    <reaction evidence="7">
        <text>8-oxo-dATP + H2O = 8-oxo-dAMP + diphosphate + H(+)</text>
        <dbReference type="Rhea" id="RHEA:65396"/>
        <dbReference type="ChEBI" id="CHEBI:15377"/>
        <dbReference type="ChEBI" id="CHEBI:15378"/>
        <dbReference type="ChEBI" id="CHEBI:33019"/>
        <dbReference type="ChEBI" id="CHEBI:71361"/>
        <dbReference type="ChEBI" id="CHEBI:172871"/>
    </reaction>
    <physiologicalReaction direction="left-to-right" evidence="7">
        <dbReference type="Rhea" id="RHEA:65397"/>
    </physiologicalReaction>
</comment>
<evidence type="ECO:0000256" key="10">
    <source>
        <dbReference type="ARBA" id="ARBA00024596"/>
    </source>
</evidence>
<comment type="catalytic activity">
    <reaction evidence="19">
        <text>O(6)-methyl-dGTP + H2O = O(6)-methyl-dGMP + diphosphate + H(+)</text>
        <dbReference type="Rhea" id="RHEA:67600"/>
        <dbReference type="ChEBI" id="CHEBI:15377"/>
        <dbReference type="ChEBI" id="CHEBI:15378"/>
        <dbReference type="ChEBI" id="CHEBI:33019"/>
        <dbReference type="ChEBI" id="CHEBI:169974"/>
        <dbReference type="ChEBI" id="CHEBI:169975"/>
    </reaction>
    <physiologicalReaction direction="left-to-right" evidence="19">
        <dbReference type="Rhea" id="RHEA:67601"/>
    </physiologicalReaction>
</comment>
<dbReference type="EC" id="3.6.1.56" evidence="11"/>
<proteinExistence type="inferred from homology"/>
<dbReference type="InterPro" id="IPR000086">
    <property type="entry name" value="NUDIX_hydrolase_dom"/>
</dbReference>
<keyword evidence="4" id="KW-0479">Metal-binding</keyword>
<dbReference type="SUPFAM" id="SSF55811">
    <property type="entry name" value="Nudix"/>
    <property type="match status" value="1"/>
</dbReference>
<reference evidence="24" key="1">
    <citation type="journal article" date="2013" name="Science">
        <title>The Amborella genome and the evolution of flowering plants.</title>
        <authorList>
            <consortium name="Amborella Genome Project"/>
        </authorList>
    </citation>
    <scope>NUCLEOTIDE SEQUENCE [LARGE SCALE GENOMIC DNA]</scope>
</reference>
<evidence type="ECO:0000256" key="6">
    <source>
        <dbReference type="ARBA" id="ARBA00022842"/>
    </source>
</evidence>
<dbReference type="PANTHER" id="PTHR43758:SF2">
    <property type="entry name" value="OXIDIZED PURINE NUCLEOSIDE TRIPHOSPHATE HYDROLASE"/>
    <property type="match status" value="1"/>
</dbReference>
<evidence type="ECO:0000256" key="13">
    <source>
        <dbReference type="ARBA" id="ARBA00029673"/>
    </source>
</evidence>
<evidence type="ECO:0000256" key="21">
    <source>
        <dbReference type="ARBA" id="ARBA00053094"/>
    </source>
</evidence>
<dbReference type="Pfam" id="PF00293">
    <property type="entry name" value="NUDIX"/>
    <property type="match status" value="1"/>
</dbReference>
<dbReference type="GO" id="GO:0046872">
    <property type="term" value="F:metal ion binding"/>
    <property type="evidence" value="ECO:0007669"/>
    <property type="project" value="UniProtKB-KW"/>
</dbReference>